<comment type="similarity">
    <text evidence="1">Belongs to the VPS26 family.</text>
</comment>
<accession>A0A5J4WH53</accession>
<dbReference type="Gene3D" id="2.60.40.640">
    <property type="match status" value="2"/>
</dbReference>
<dbReference type="GO" id="GO:0006886">
    <property type="term" value="P:intracellular protein transport"/>
    <property type="evidence" value="ECO:0007669"/>
    <property type="project" value="InterPro"/>
</dbReference>
<evidence type="ECO:0000256" key="1">
    <source>
        <dbReference type="ARBA" id="ARBA00009100"/>
    </source>
</evidence>
<dbReference type="AlphaFoldDB" id="A0A5J4WH53"/>
<evidence type="ECO:0000313" key="2">
    <source>
        <dbReference type="EMBL" id="KAA6394297.1"/>
    </source>
</evidence>
<sequence length="303" mass="35182">MAGIMRRLRSIIQPATISIALEGENGKHRIKRASDGEDEVLLPLIDGREPLRGTITIQTASGQRIDHKGITCEFIGQIELFGEKQQKNNFVSVLNQLEDVGAIQGEQTYRFDFSQIRKQYETYYGTNVRLRYYIIVKIARSVMANIIHEQEIVVRLLEKEPQENKNIRMEVGVKGSLHIEFVYSRSKYHLSDVIIGKITFVECRLKVKYMEIAILKKETTYVEGQSYTDSDNLMKFEVMDGAPVKGEVIPIRMYIKNLDLTPTFPLTDSTFQVKYLLNIVIFDEEDRRYFKQQEITLWRKTLV</sequence>
<organism evidence="2 3">
    <name type="scientific">Streblomastix strix</name>
    <dbReference type="NCBI Taxonomy" id="222440"/>
    <lineage>
        <taxon>Eukaryota</taxon>
        <taxon>Metamonada</taxon>
        <taxon>Preaxostyla</taxon>
        <taxon>Oxymonadida</taxon>
        <taxon>Streblomastigidae</taxon>
        <taxon>Streblomastix</taxon>
    </lineage>
</organism>
<proteinExistence type="inferred from homology"/>
<dbReference type="InterPro" id="IPR028934">
    <property type="entry name" value="Vps26-related"/>
</dbReference>
<dbReference type="OrthoDB" id="3821113at2759"/>
<dbReference type="Pfam" id="PF03643">
    <property type="entry name" value="Vps26"/>
    <property type="match status" value="1"/>
</dbReference>
<dbReference type="InterPro" id="IPR014752">
    <property type="entry name" value="Arrestin-like_C"/>
</dbReference>
<comment type="caution">
    <text evidence="2">The sequence shown here is derived from an EMBL/GenBank/DDBJ whole genome shotgun (WGS) entry which is preliminary data.</text>
</comment>
<reference evidence="2 3" key="1">
    <citation type="submission" date="2019-03" db="EMBL/GenBank/DDBJ databases">
        <title>Single cell metagenomics reveals metabolic interactions within the superorganism composed of flagellate Streblomastix strix and complex community of Bacteroidetes bacteria on its surface.</title>
        <authorList>
            <person name="Treitli S.C."/>
            <person name="Kolisko M."/>
            <person name="Husnik F."/>
            <person name="Keeling P."/>
            <person name="Hampl V."/>
        </authorList>
    </citation>
    <scope>NUCLEOTIDE SEQUENCE [LARGE SCALE GENOMIC DNA]</scope>
    <source>
        <strain evidence="2">ST1C</strain>
    </source>
</reference>
<name>A0A5J4WH53_9EUKA</name>
<evidence type="ECO:0000313" key="3">
    <source>
        <dbReference type="Proteomes" id="UP000324800"/>
    </source>
</evidence>
<protein>
    <submittedName>
        <fullName evidence="2">Putative Vacuolar protein sorting-associated protein 26</fullName>
    </submittedName>
</protein>
<dbReference type="Proteomes" id="UP000324800">
    <property type="component" value="Unassembled WGS sequence"/>
</dbReference>
<gene>
    <name evidence="2" type="ORF">EZS28_010176</name>
</gene>
<dbReference type="EMBL" id="SNRW01001981">
    <property type="protein sequence ID" value="KAA6394297.1"/>
    <property type="molecule type" value="Genomic_DNA"/>
</dbReference>
<dbReference type="PANTHER" id="PTHR12233">
    <property type="entry name" value="VACUOLAR PROTEIN SORTING 26 RELATED"/>
    <property type="match status" value="1"/>
</dbReference>